<dbReference type="Pfam" id="PF01739">
    <property type="entry name" value="CheR"/>
    <property type="match status" value="1"/>
</dbReference>
<dbReference type="SUPFAM" id="SSF53335">
    <property type="entry name" value="S-adenosyl-L-methionine-dependent methyltransferases"/>
    <property type="match status" value="1"/>
</dbReference>
<keyword evidence="8" id="KW-1185">Reference proteome</keyword>
<evidence type="ECO:0000256" key="5">
    <source>
        <dbReference type="PIRNR" id="PIRNR000410"/>
    </source>
</evidence>
<comment type="catalytic activity">
    <reaction evidence="1 5">
        <text>L-glutamyl-[protein] + S-adenosyl-L-methionine = [protein]-L-glutamate 5-O-methyl ester + S-adenosyl-L-homocysteine</text>
        <dbReference type="Rhea" id="RHEA:24452"/>
        <dbReference type="Rhea" id="RHEA-COMP:10208"/>
        <dbReference type="Rhea" id="RHEA-COMP:10311"/>
        <dbReference type="ChEBI" id="CHEBI:29973"/>
        <dbReference type="ChEBI" id="CHEBI:57856"/>
        <dbReference type="ChEBI" id="CHEBI:59789"/>
        <dbReference type="ChEBI" id="CHEBI:82795"/>
        <dbReference type="EC" id="2.1.1.80"/>
    </reaction>
</comment>
<evidence type="ECO:0000256" key="4">
    <source>
        <dbReference type="ARBA" id="ARBA00022691"/>
    </source>
</evidence>
<dbReference type="EC" id="2.1.1.80" evidence="5"/>
<evidence type="ECO:0000313" key="8">
    <source>
        <dbReference type="Proteomes" id="UP001595791"/>
    </source>
</evidence>
<name>A0ABV8MQL0_9NEIS</name>
<dbReference type="InterPro" id="IPR022641">
    <property type="entry name" value="CheR_N"/>
</dbReference>
<evidence type="ECO:0000256" key="2">
    <source>
        <dbReference type="ARBA" id="ARBA00022603"/>
    </source>
</evidence>
<keyword evidence="2 5" id="KW-0489">Methyltransferase</keyword>
<comment type="caution">
    <text evidence="7">The sequence shown here is derived from an EMBL/GenBank/DDBJ whole genome shotgun (WGS) entry which is preliminary data.</text>
</comment>
<dbReference type="PANTHER" id="PTHR24422:SF26">
    <property type="entry name" value="CHEMOTAXIS PROTEIN METHYLTRANSFERASE"/>
    <property type="match status" value="1"/>
</dbReference>
<dbReference type="PIRSF" id="PIRSF000410">
    <property type="entry name" value="CheR"/>
    <property type="match status" value="1"/>
</dbReference>
<dbReference type="InterPro" id="IPR026024">
    <property type="entry name" value="Chemotaxis_MeTrfase_CheR"/>
</dbReference>
<reference evidence="8" key="1">
    <citation type="journal article" date="2019" name="Int. J. Syst. Evol. Microbiol.">
        <title>The Global Catalogue of Microorganisms (GCM) 10K type strain sequencing project: providing services to taxonomists for standard genome sequencing and annotation.</title>
        <authorList>
            <consortium name="The Broad Institute Genomics Platform"/>
            <consortium name="The Broad Institute Genome Sequencing Center for Infectious Disease"/>
            <person name="Wu L."/>
            <person name="Ma J."/>
        </authorList>
    </citation>
    <scope>NUCLEOTIDE SEQUENCE [LARGE SCALE GENOMIC DNA]</scope>
    <source>
        <strain evidence="8">LMG 29894</strain>
    </source>
</reference>
<dbReference type="RefSeq" id="WP_378163434.1">
    <property type="nucleotide sequence ID" value="NZ_JBHSBU010000001.1"/>
</dbReference>
<sequence length="273" mass="30938">MTQWPFEPMNDREFEAYSGLIERLVGIHLTPLKRAMVSGRLSRRLRELGVASFGDYFRLIDDGGDAAERQVAIDLVTTNETHFFREPKHFELLKQRLLPSLDSKTLRVWSAACSSGEEAYSIAMVMADVLGEEAAWEVFGSDVSLRMLQMARRALYPLDRARELPLDYLRRYCLRGTGEYAGTLLVERALRRHTQFARLNLIEPLPEIGRFDLIFLRNVIIYFDADTKRRVVGSVASRLRPGGWLVVGHAESLIDVPPGLGQVLPTVYRKGGA</sequence>
<keyword evidence="3 5" id="KW-0808">Transferase</keyword>
<dbReference type="Proteomes" id="UP001595791">
    <property type="component" value="Unassembled WGS sequence"/>
</dbReference>
<proteinExistence type="predicted"/>
<dbReference type="EMBL" id="JBHSBU010000001">
    <property type="protein sequence ID" value="MFC4159555.1"/>
    <property type="molecule type" value="Genomic_DNA"/>
</dbReference>
<dbReference type="InterPro" id="IPR000780">
    <property type="entry name" value="CheR_MeTrfase"/>
</dbReference>
<dbReference type="GO" id="GO:0032259">
    <property type="term" value="P:methylation"/>
    <property type="evidence" value="ECO:0007669"/>
    <property type="project" value="UniProtKB-KW"/>
</dbReference>
<dbReference type="PRINTS" id="PR00996">
    <property type="entry name" value="CHERMTFRASE"/>
</dbReference>
<accession>A0ABV8MQL0</accession>
<gene>
    <name evidence="7" type="ORF">ACFOW7_09355</name>
</gene>
<dbReference type="PROSITE" id="PS50123">
    <property type="entry name" value="CHER"/>
    <property type="match status" value="1"/>
</dbReference>
<dbReference type="Gene3D" id="1.10.155.10">
    <property type="entry name" value="Chemotaxis receptor methyltransferase CheR, N-terminal domain"/>
    <property type="match status" value="1"/>
</dbReference>
<evidence type="ECO:0000256" key="3">
    <source>
        <dbReference type="ARBA" id="ARBA00022679"/>
    </source>
</evidence>
<comment type="function">
    <text evidence="5">Methylation of the membrane-bound methyl-accepting chemotaxis proteins (MCP) to form gamma-glutamyl methyl ester residues in MCP.</text>
</comment>
<dbReference type="Gene3D" id="3.40.50.150">
    <property type="entry name" value="Vaccinia Virus protein VP39"/>
    <property type="match status" value="1"/>
</dbReference>
<evidence type="ECO:0000259" key="6">
    <source>
        <dbReference type="PROSITE" id="PS50123"/>
    </source>
</evidence>
<keyword evidence="4 5" id="KW-0949">S-adenosyl-L-methionine</keyword>
<dbReference type="InterPro" id="IPR029063">
    <property type="entry name" value="SAM-dependent_MTases_sf"/>
</dbReference>
<dbReference type="InterPro" id="IPR036804">
    <property type="entry name" value="CheR_N_sf"/>
</dbReference>
<dbReference type="InterPro" id="IPR022642">
    <property type="entry name" value="CheR_C"/>
</dbReference>
<dbReference type="SMART" id="SM00138">
    <property type="entry name" value="MeTrc"/>
    <property type="match status" value="1"/>
</dbReference>
<dbReference type="GO" id="GO:0008168">
    <property type="term" value="F:methyltransferase activity"/>
    <property type="evidence" value="ECO:0007669"/>
    <property type="project" value="UniProtKB-KW"/>
</dbReference>
<protein>
    <recommendedName>
        <fullName evidence="5">Chemotaxis protein methyltransferase</fullName>
        <ecNumber evidence="5">2.1.1.80</ecNumber>
    </recommendedName>
</protein>
<evidence type="ECO:0000313" key="7">
    <source>
        <dbReference type="EMBL" id="MFC4159555.1"/>
    </source>
</evidence>
<dbReference type="SUPFAM" id="SSF47757">
    <property type="entry name" value="Chemotaxis receptor methyltransferase CheR, N-terminal domain"/>
    <property type="match status" value="1"/>
</dbReference>
<dbReference type="CDD" id="cd02440">
    <property type="entry name" value="AdoMet_MTases"/>
    <property type="match status" value="1"/>
</dbReference>
<evidence type="ECO:0000256" key="1">
    <source>
        <dbReference type="ARBA" id="ARBA00001541"/>
    </source>
</evidence>
<dbReference type="InterPro" id="IPR050903">
    <property type="entry name" value="Bact_Chemotaxis_MeTrfase"/>
</dbReference>
<feature type="domain" description="CheR-type methyltransferase" evidence="6">
    <location>
        <begin position="8"/>
        <end position="273"/>
    </location>
</feature>
<dbReference type="Pfam" id="PF03705">
    <property type="entry name" value="CheR_N"/>
    <property type="match status" value="1"/>
</dbReference>
<organism evidence="7 8">
    <name type="scientific">Chitinimonas lacunae</name>
    <dbReference type="NCBI Taxonomy" id="1963018"/>
    <lineage>
        <taxon>Bacteria</taxon>
        <taxon>Pseudomonadati</taxon>
        <taxon>Pseudomonadota</taxon>
        <taxon>Betaproteobacteria</taxon>
        <taxon>Neisseriales</taxon>
        <taxon>Chitinibacteraceae</taxon>
        <taxon>Chitinimonas</taxon>
    </lineage>
</organism>
<dbReference type="PANTHER" id="PTHR24422">
    <property type="entry name" value="CHEMOTAXIS PROTEIN METHYLTRANSFERASE"/>
    <property type="match status" value="1"/>
</dbReference>